<dbReference type="InterPro" id="IPR036514">
    <property type="entry name" value="SGNH_hydro_sf"/>
</dbReference>
<accession>A0A6J6GB25</accession>
<dbReference type="InterPro" id="IPR013830">
    <property type="entry name" value="SGNH_hydro"/>
</dbReference>
<feature type="domain" description="SGNH hydrolase-type esterase" evidence="1">
    <location>
        <begin position="18"/>
        <end position="193"/>
    </location>
</feature>
<dbReference type="Pfam" id="PF13472">
    <property type="entry name" value="Lipase_GDSL_2"/>
    <property type="match status" value="1"/>
</dbReference>
<evidence type="ECO:0000313" key="2">
    <source>
        <dbReference type="EMBL" id="CAB4596999.1"/>
    </source>
</evidence>
<dbReference type="InterPro" id="IPR053140">
    <property type="entry name" value="GDSL_Rv0518-like"/>
</dbReference>
<protein>
    <submittedName>
        <fullName evidence="2">Unannotated protein</fullName>
    </submittedName>
</protein>
<organism evidence="2">
    <name type="scientific">freshwater metagenome</name>
    <dbReference type="NCBI Taxonomy" id="449393"/>
    <lineage>
        <taxon>unclassified sequences</taxon>
        <taxon>metagenomes</taxon>
        <taxon>ecological metagenomes</taxon>
    </lineage>
</organism>
<name>A0A6J6GB25_9ZZZZ</name>
<dbReference type="CDD" id="cd01832">
    <property type="entry name" value="SGNH_hydrolase_like_1"/>
    <property type="match status" value="1"/>
</dbReference>
<evidence type="ECO:0000259" key="1">
    <source>
        <dbReference type="Pfam" id="PF13472"/>
    </source>
</evidence>
<dbReference type="SUPFAM" id="SSF52266">
    <property type="entry name" value="SGNH hydrolase"/>
    <property type="match status" value="1"/>
</dbReference>
<gene>
    <name evidence="2" type="ORF">UFOPK1807_00604</name>
</gene>
<reference evidence="2" key="1">
    <citation type="submission" date="2020-05" db="EMBL/GenBank/DDBJ databases">
        <authorList>
            <person name="Chiriac C."/>
            <person name="Salcher M."/>
            <person name="Ghai R."/>
            <person name="Kavagutti S V."/>
        </authorList>
    </citation>
    <scope>NUCLEOTIDE SEQUENCE</scope>
</reference>
<dbReference type="PANTHER" id="PTHR43784">
    <property type="entry name" value="GDSL-LIKE LIPASE/ACYLHYDROLASE, PUTATIVE (AFU_ORTHOLOGUE AFUA_2G00820)-RELATED"/>
    <property type="match status" value="1"/>
</dbReference>
<dbReference type="Gene3D" id="3.40.50.1110">
    <property type="entry name" value="SGNH hydrolase"/>
    <property type="match status" value="1"/>
</dbReference>
<dbReference type="AlphaFoldDB" id="A0A6J6GB25"/>
<proteinExistence type="predicted"/>
<dbReference type="EMBL" id="CAEZUI010000063">
    <property type="protein sequence ID" value="CAB4596999.1"/>
    <property type="molecule type" value="Genomic_DNA"/>
</dbReference>
<dbReference type="PANTHER" id="PTHR43784:SF2">
    <property type="entry name" value="GDSL-LIKE LIPASE_ACYLHYDROLASE, PUTATIVE (AFU_ORTHOLOGUE AFUA_2G00820)-RELATED"/>
    <property type="match status" value="1"/>
</dbReference>
<sequence length="269" mass="30269">MSNVEKANDMKYSHFIVCGDSYSEGMCDEVVDGKYRGWADRVADEMSKHHPEFTYTNLAVRGKTVSQVVNDQVPEAIKYVTGKETLISFHAGANDAIRPGYDSAKTIALYQGAVRDLAKTGASLLLFTVLEDTGNKGKGSKIWKERFAEFNEAIREVGREVGATISDANGLDFFKDNRFLAFDRLHLNAEGHWRASQGVLEVLEYPNDPAWRVPLPPAKKTPWLKRRAMGLLWVFVFVIPWIIRRLQGRSSGDNREAKYPTPIAWPTNS</sequence>